<dbReference type="AlphaFoldDB" id="A0A9X0QF56"/>
<gene>
    <name evidence="3" type="ORF">HDF14_002744</name>
</gene>
<dbReference type="GO" id="GO:0016831">
    <property type="term" value="F:carboxy-lyase activity"/>
    <property type="evidence" value="ECO:0007669"/>
    <property type="project" value="InterPro"/>
</dbReference>
<keyword evidence="1" id="KW-0456">Lyase</keyword>
<feature type="domain" description="Amidohydrolase-related" evidence="2">
    <location>
        <begin position="154"/>
        <end position="370"/>
    </location>
</feature>
<dbReference type="InterPro" id="IPR006680">
    <property type="entry name" value="Amidohydro-rel"/>
</dbReference>
<dbReference type="GO" id="GO:0016787">
    <property type="term" value="F:hydrolase activity"/>
    <property type="evidence" value="ECO:0007669"/>
    <property type="project" value="UniProtKB-KW"/>
</dbReference>
<dbReference type="GO" id="GO:0019748">
    <property type="term" value="P:secondary metabolic process"/>
    <property type="evidence" value="ECO:0007669"/>
    <property type="project" value="TreeGrafter"/>
</dbReference>
<comment type="caution">
    <text evidence="3">The sequence shown here is derived from an EMBL/GenBank/DDBJ whole genome shotgun (WGS) entry which is preliminary data.</text>
</comment>
<protein>
    <submittedName>
        <fullName evidence="3">TIM-barrel fold metal-dependent hydrolase</fullName>
    </submittedName>
</protein>
<organism evidence="3 4">
    <name type="scientific">Tunturiibacter gelidiferens</name>
    <dbReference type="NCBI Taxonomy" id="3069689"/>
    <lineage>
        <taxon>Bacteria</taxon>
        <taxon>Pseudomonadati</taxon>
        <taxon>Acidobacteriota</taxon>
        <taxon>Terriglobia</taxon>
        <taxon>Terriglobales</taxon>
        <taxon>Acidobacteriaceae</taxon>
        <taxon>Tunturiibacter</taxon>
    </lineage>
</organism>
<reference evidence="3 4" key="1">
    <citation type="submission" date="2020-08" db="EMBL/GenBank/DDBJ databases">
        <title>Genomic Encyclopedia of Type Strains, Phase IV (KMG-V): Genome sequencing to study the core and pangenomes of soil and plant-associated prokaryotes.</title>
        <authorList>
            <person name="Whitman W."/>
        </authorList>
    </citation>
    <scope>NUCLEOTIDE SEQUENCE [LARGE SCALE GENOMIC DNA]</scope>
    <source>
        <strain evidence="3 4">X5P2</strain>
    </source>
</reference>
<dbReference type="RefSeq" id="WP_313899562.1">
    <property type="nucleotide sequence ID" value="NZ_JACHEB010000005.1"/>
</dbReference>
<dbReference type="Gene3D" id="3.20.20.140">
    <property type="entry name" value="Metal-dependent hydrolases"/>
    <property type="match status" value="1"/>
</dbReference>
<name>A0A9X0QF56_9BACT</name>
<accession>A0A9X0QF56</accession>
<dbReference type="SUPFAM" id="SSF51556">
    <property type="entry name" value="Metallo-dependent hydrolases"/>
    <property type="match status" value="1"/>
</dbReference>
<sequence>MKTLALPLALMLIAGGPGRQTSTKSTPEVKPASTPVMGAFNDQELLQFTALEPIDTHTHIYESDPVFFAMLQKLHLHILDIIVVADNNTPERKDLSKESKDVFEVVRNSNGHAAACTTFDAYRFNQRDFVADAIRQLNQSFDEGAIAVKLWKNVGMEIKDAKGNYILPDDPSLEPIYKDIAARGKTLVTHVADPDTAWSPPNPTDPDFSYFADHPEWYMYKIPHSPSKETILLARDHVLEKNPDLRMVGAHFGSMEGDFSQVARHLDRYPNFAVDLASRIPYLMMQPRADMIAFITKYQDRLIYGTDDTLNPQDNVHQMVRRSESSYAREWRFLATDDTLDFRGHKVQGLALPEPVLRKLYHDNAVHWFPGILGSSH</sequence>
<keyword evidence="3" id="KW-0378">Hydrolase</keyword>
<evidence type="ECO:0000313" key="3">
    <source>
        <dbReference type="EMBL" id="MBB5329128.1"/>
    </source>
</evidence>
<dbReference type="PANTHER" id="PTHR21240">
    <property type="entry name" value="2-AMINO-3-CARBOXYLMUCONATE-6-SEMIALDEHYDE DECARBOXYLASE"/>
    <property type="match status" value="1"/>
</dbReference>
<keyword evidence="4" id="KW-1185">Reference proteome</keyword>
<dbReference type="PANTHER" id="PTHR21240:SF28">
    <property type="entry name" value="ISO-OROTATE DECARBOXYLASE (EUROFUNG)"/>
    <property type="match status" value="1"/>
</dbReference>
<dbReference type="InterPro" id="IPR032466">
    <property type="entry name" value="Metal_Hydrolase"/>
</dbReference>
<proteinExistence type="predicted"/>
<dbReference type="EMBL" id="JACHEB010000005">
    <property type="protein sequence ID" value="MBB5329128.1"/>
    <property type="molecule type" value="Genomic_DNA"/>
</dbReference>
<dbReference type="GO" id="GO:0005737">
    <property type="term" value="C:cytoplasm"/>
    <property type="evidence" value="ECO:0007669"/>
    <property type="project" value="TreeGrafter"/>
</dbReference>
<evidence type="ECO:0000259" key="2">
    <source>
        <dbReference type="Pfam" id="PF04909"/>
    </source>
</evidence>
<dbReference type="Proteomes" id="UP000535182">
    <property type="component" value="Unassembled WGS sequence"/>
</dbReference>
<evidence type="ECO:0000256" key="1">
    <source>
        <dbReference type="ARBA" id="ARBA00023239"/>
    </source>
</evidence>
<dbReference type="Pfam" id="PF04909">
    <property type="entry name" value="Amidohydro_2"/>
    <property type="match status" value="1"/>
</dbReference>
<evidence type="ECO:0000313" key="4">
    <source>
        <dbReference type="Proteomes" id="UP000535182"/>
    </source>
</evidence>
<dbReference type="InterPro" id="IPR032465">
    <property type="entry name" value="ACMSD"/>
</dbReference>